<dbReference type="RefSeq" id="WP_272182692.1">
    <property type="nucleotide sequence ID" value="NZ_JAQOMS010000002.1"/>
</dbReference>
<keyword evidence="1" id="KW-0378">Hydrolase</keyword>
<dbReference type="InterPro" id="IPR003305">
    <property type="entry name" value="CenC_carb-bd"/>
</dbReference>
<dbReference type="Pfam" id="PF02018">
    <property type="entry name" value="CBM_4_9"/>
    <property type="match status" value="1"/>
</dbReference>
<sequence>MGGAVDTSVALDNSGFESGVQAPWTTQGDAMLTLEPTEVKEGSFSALITGRSSGWHAPIYTITDKLVVGDTYYFSIWVKLVEETAENMKLSLKVVDDSGDNYITIANASVDNTAWVELTAEYVHASDGPETQVIVYVESDSPTASYYIDSLKIDGEAVVVPTNILPNGDFELGAGDSFENWGLGMVQ</sequence>
<dbReference type="Proteomes" id="UP001528411">
    <property type="component" value="Unassembled WGS sequence"/>
</dbReference>
<protein>
    <submittedName>
        <fullName evidence="3">Carbohydrate binding domain-containing protein</fullName>
    </submittedName>
</protein>
<gene>
    <name evidence="3" type="ORF">PN838_22860</name>
</gene>
<name>A0ABT5FIS1_9GAMM</name>
<dbReference type="SUPFAM" id="SSF49785">
    <property type="entry name" value="Galactose-binding domain-like"/>
    <property type="match status" value="1"/>
</dbReference>
<evidence type="ECO:0000313" key="3">
    <source>
        <dbReference type="EMBL" id="MDC2891055.1"/>
    </source>
</evidence>
<dbReference type="EMBL" id="JAQOMS010000002">
    <property type="protein sequence ID" value="MDC2891055.1"/>
    <property type="molecule type" value="Genomic_DNA"/>
</dbReference>
<reference evidence="3 4" key="1">
    <citation type="submission" date="2023-01" db="EMBL/GenBank/DDBJ databases">
        <title>Psychrosphaera sp. nov., isolated from marine algae.</title>
        <authorList>
            <person name="Bayburt H."/>
            <person name="Choi B.J."/>
            <person name="Kim J.M."/>
            <person name="Choi D.G."/>
            <person name="Jeon C.O."/>
        </authorList>
    </citation>
    <scope>NUCLEOTIDE SEQUENCE [LARGE SCALE GENOMIC DNA]</scope>
    <source>
        <strain evidence="3 4">G1-22</strain>
    </source>
</reference>
<evidence type="ECO:0000313" key="4">
    <source>
        <dbReference type="Proteomes" id="UP001528411"/>
    </source>
</evidence>
<dbReference type="Gene3D" id="2.60.120.260">
    <property type="entry name" value="Galactose-binding domain-like"/>
    <property type="match status" value="1"/>
</dbReference>
<dbReference type="InterPro" id="IPR008979">
    <property type="entry name" value="Galactose-bd-like_sf"/>
</dbReference>
<proteinExistence type="predicted"/>
<accession>A0ABT5FIS1</accession>
<comment type="caution">
    <text evidence="3">The sequence shown here is derived from an EMBL/GenBank/DDBJ whole genome shotgun (WGS) entry which is preliminary data.</text>
</comment>
<feature type="domain" description="CBM-cenC" evidence="2">
    <location>
        <begin position="12"/>
        <end position="141"/>
    </location>
</feature>
<organism evidence="3 4">
    <name type="scientific">Psychrosphaera algicola</name>
    <dbReference type="NCBI Taxonomy" id="3023714"/>
    <lineage>
        <taxon>Bacteria</taxon>
        <taxon>Pseudomonadati</taxon>
        <taxon>Pseudomonadota</taxon>
        <taxon>Gammaproteobacteria</taxon>
        <taxon>Alteromonadales</taxon>
        <taxon>Pseudoalteromonadaceae</taxon>
        <taxon>Psychrosphaera</taxon>
    </lineage>
</organism>
<keyword evidence="4" id="KW-1185">Reference proteome</keyword>
<evidence type="ECO:0000256" key="1">
    <source>
        <dbReference type="ARBA" id="ARBA00022801"/>
    </source>
</evidence>
<evidence type="ECO:0000259" key="2">
    <source>
        <dbReference type="Pfam" id="PF02018"/>
    </source>
</evidence>